<dbReference type="InterPro" id="IPR006656">
    <property type="entry name" value="Mopterin_OxRdtase"/>
</dbReference>
<dbReference type="EMBL" id="JBHTLS010000133">
    <property type="protein sequence ID" value="MFD1106659.1"/>
    <property type="molecule type" value="Genomic_DNA"/>
</dbReference>
<dbReference type="Gene3D" id="3.40.50.740">
    <property type="match status" value="1"/>
</dbReference>
<keyword evidence="2" id="KW-0479">Metal-binding</keyword>
<comment type="caution">
    <text evidence="8">The sequence shown here is derived from an EMBL/GenBank/DDBJ whole genome shotgun (WGS) entry which is preliminary data.</text>
</comment>
<proteinExistence type="predicted"/>
<dbReference type="PANTHER" id="PTHR43105">
    <property type="entry name" value="RESPIRATORY NITRATE REDUCTASE"/>
    <property type="match status" value="1"/>
</dbReference>
<name>A0ABW3P5W2_9SPHN</name>
<evidence type="ECO:0000256" key="6">
    <source>
        <dbReference type="SAM" id="MobiDB-lite"/>
    </source>
</evidence>
<keyword evidence="5" id="KW-0411">Iron-sulfur</keyword>
<keyword evidence="1" id="KW-0004">4Fe-4S</keyword>
<dbReference type="Pfam" id="PF00384">
    <property type="entry name" value="Molybdopterin"/>
    <property type="match status" value="1"/>
</dbReference>
<dbReference type="SUPFAM" id="SSF53706">
    <property type="entry name" value="Formate dehydrogenase/DMSO reductase, domains 1-3"/>
    <property type="match status" value="1"/>
</dbReference>
<dbReference type="Proteomes" id="UP001597203">
    <property type="component" value="Unassembled WGS sequence"/>
</dbReference>
<reference evidence="9" key="1">
    <citation type="journal article" date="2019" name="Int. J. Syst. Evol. Microbiol.">
        <title>The Global Catalogue of Microorganisms (GCM) 10K type strain sequencing project: providing services to taxonomists for standard genome sequencing and annotation.</title>
        <authorList>
            <consortium name="The Broad Institute Genomics Platform"/>
            <consortium name="The Broad Institute Genome Sequencing Center for Infectious Disease"/>
            <person name="Wu L."/>
            <person name="Ma J."/>
        </authorList>
    </citation>
    <scope>NUCLEOTIDE SEQUENCE [LARGE SCALE GENOMIC DNA]</scope>
    <source>
        <strain evidence="9">CCUG 54329</strain>
    </source>
</reference>
<evidence type="ECO:0000313" key="9">
    <source>
        <dbReference type="Proteomes" id="UP001597203"/>
    </source>
</evidence>
<evidence type="ECO:0000256" key="5">
    <source>
        <dbReference type="ARBA" id="ARBA00023014"/>
    </source>
</evidence>
<dbReference type="InterPro" id="IPR006963">
    <property type="entry name" value="Mopterin_OxRdtase_4Fe-4S_dom"/>
</dbReference>
<gene>
    <name evidence="8" type="ORF">ACFQ24_17485</name>
</gene>
<evidence type="ECO:0000256" key="1">
    <source>
        <dbReference type="ARBA" id="ARBA00022485"/>
    </source>
</evidence>
<organism evidence="8 9">
    <name type="scientific">Sphingobium olei</name>
    <dbReference type="NCBI Taxonomy" id="420955"/>
    <lineage>
        <taxon>Bacteria</taxon>
        <taxon>Pseudomonadati</taxon>
        <taxon>Pseudomonadota</taxon>
        <taxon>Alphaproteobacteria</taxon>
        <taxon>Sphingomonadales</taxon>
        <taxon>Sphingomonadaceae</taxon>
        <taxon>Sphingobium</taxon>
    </lineage>
</organism>
<evidence type="ECO:0000259" key="7">
    <source>
        <dbReference type="PROSITE" id="PS51669"/>
    </source>
</evidence>
<dbReference type="PANTHER" id="PTHR43105:SF9">
    <property type="entry name" value="NADPH-FE(3+) OXIDOREDUCTASE SUBUNIT ALPHA"/>
    <property type="match status" value="1"/>
</dbReference>
<dbReference type="Gene3D" id="2.20.25.90">
    <property type="entry name" value="ADC-like domains"/>
    <property type="match status" value="1"/>
</dbReference>
<dbReference type="PROSITE" id="PS51669">
    <property type="entry name" value="4FE4S_MOW_BIS_MGD"/>
    <property type="match status" value="1"/>
</dbReference>
<dbReference type="Pfam" id="PF04879">
    <property type="entry name" value="Molybdop_Fe4S4"/>
    <property type="match status" value="1"/>
</dbReference>
<protein>
    <submittedName>
        <fullName evidence="8">Molybdopterin oxidoreductase family protein</fullName>
    </submittedName>
</protein>
<dbReference type="Gene3D" id="3.40.228.10">
    <property type="entry name" value="Dimethylsulfoxide Reductase, domain 2"/>
    <property type="match status" value="1"/>
</dbReference>
<sequence length="544" mass="58470">MAIIRSQCGGCSVGCGVRCVTGGGRSLIVEGDKTHPANGGQLCARAERLQDDADPPGRLLYPIVDGRRQKWERAVAQVAQRLSATIARYGAGAVALHVGGELLTEDIYVANKLMKGFLGSAHIHAPGAETPAAMHTAAYGEDVSPAAAEDIDQARLILIIGDHLADRHPILIKRMLAARERGAILAIVADEEGTDGLPCDIRLTVAPGSEHRLVAGLLLHCHDAGVRGSATVVAEDYWTKLRAGHDLWSVARACGLAAAQLRSFYETWVGQSETVTIYGDDDVELAAAVIDLHLATGRIGRPGAVPYPCAARPGGMSIRETGCLPAQLAAHLPFSAAAVVARFWGARSMAQQPGLSGAALLAAAQEGQIKALWSIGSDAADQAWLHAMRRVVPLTIRSTTRIAEAQEIGWSVLLPSPVWAEKDGTLTSADRLISRHRRLLDLPGEAKPDWWGLTKVAQAMGWGDAFHYERPADIYREHARLTAYGNDGGRLLNLRRHASISNPAYDELTPWRWGEAPFRDGRFPTPDGRARLLPLPFQRDATMP</sequence>
<feature type="domain" description="4Fe-4S Mo/W bis-MGD-type" evidence="7">
    <location>
        <begin position="1"/>
        <end position="57"/>
    </location>
</feature>
<evidence type="ECO:0000256" key="3">
    <source>
        <dbReference type="ARBA" id="ARBA00023002"/>
    </source>
</evidence>
<feature type="region of interest" description="Disordered" evidence="6">
    <location>
        <begin position="522"/>
        <end position="544"/>
    </location>
</feature>
<dbReference type="RefSeq" id="WP_380913547.1">
    <property type="nucleotide sequence ID" value="NZ_JBHTLS010000133.1"/>
</dbReference>
<accession>A0ABW3P5W2</accession>
<keyword evidence="3" id="KW-0560">Oxidoreductase</keyword>
<evidence type="ECO:0000256" key="4">
    <source>
        <dbReference type="ARBA" id="ARBA00023004"/>
    </source>
</evidence>
<dbReference type="InterPro" id="IPR050123">
    <property type="entry name" value="Prok_molybdopt-oxidoreductase"/>
</dbReference>
<evidence type="ECO:0000313" key="8">
    <source>
        <dbReference type="EMBL" id="MFD1106659.1"/>
    </source>
</evidence>
<evidence type="ECO:0000256" key="2">
    <source>
        <dbReference type="ARBA" id="ARBA00022723"/>
    </source>
</evidence>
<keyword evidence="9" id="KW-1185">Reference proteome</keyword>
<keyword evidence="4" id="KW-0408">Iron</keyword>
<dbReference type="SMART" id="SM00926">
    <property type="entry name" value="Molybdop_Fe4S4"/>
    <property type="match status" value="1"/>
</dbReference>